<keyword evidence="1" id="KW-0812">Transmembrane</keyword>
<dbReference type="Proteomes" id="UP001194468">
    <property type="component" value="Unassembled WGS sequence"/>
</dbReference>
<sequence>MYPVQAPLSVTQNAPALAFMWFLSSFAGVWGIMSGGAVVQKELAKKLPASFIDSVPQGTAIMYALIPKAPYVPPATH</sequence>
<organism evidence="2 3">
    <name type="scientific">Boletus edulis BED1</name>
    <dbReference type="NCBI Taxonomy" id="1328754"/>
    <lineage>
        <taxon>Eukaryota</taxon>
        <taxon>Fungi</taxon>
        <taxon>Dikarya</taxon>
        <taxon>Basidiomycota</taxon>
        <taxon>Agaricomycotina</taxon>
        <taxon>Agaricomycetes</taxon>
        <taxon>Agaricomycetidae</taxon>
        <taxon>Boletales</taxon>
        <taxon>Boletineae</taxon>
        <taxon>Boletaceae</taxon>
        <taxon>Boletoideae</taxon>
        <taxon>Boletus</taxon>
    </lineage>
</organism>
<evidence type="ECO:0000313" key="3">
    <source>
        <dbReference type="Proteomes" id="UP001194468"/>
    </source>
</evidence>
<reference evidence="2" key="2">
    <citation type="journal article" date="2020" name="Nat. Commun.">
        <title>Large-scale genome sequencing of mycorrhizal fungi provides insights into the early evolution of symbiotic traits.</title>
        <authorList>
            <person name="Miyauchi S."/>
            <person name="Kiss E."/>
            <person name="Kuo A."/>
            <person name="Drula E."/>
            <person name="Kohler A."/>
            <person name="Sanchez-Garcia M."/>
            <person name="Morin E."/>
            <person name="Andreopoulos B."/>
            <person name="Barry K.W."/>
            <person name="Bonito G."/>
            <person name="Buee M."/>
            <person name="Carver A."/>
            <person name="Chen C."/>
            <person name="Cichocki N."/>
            <person name="Clum A."/>
            <person name="Culley D."/>
            <person name="Crous P.W."/>
            <person name="Fauchery L."/>
            <person name="Girlanda M."/>
            <person name="Hayes R.D."/>
            <person name="Keri Z."/>
            <person name="LaButti K."/>
            <person name="Lipzen A."/>
            <person name="Lombard V."/>
            <person name="Magnuson J."/>
            <person name="Maillard F."/>
            <person name="Murat C."/>
            <person name="Nolan M."/>
            <person name="Ohm R.A."/>
            <person name="Pangilinan J."/>
            <person name="Pereira M.F."/>
            <person name="Perotto S."/>
            <person name="Peter M."/>
            <person name="Pfister S."/>
            <person name="Riley R."/>
            <person name="Sitrit Y."/>
            <person name="Stielow J.B."/>
            <person name="Szollosi G."/>
            <person name="Zifcakova L."/>
            <person name="Stursova M."/>
            <person name="Spatafora J.W."/>
            <person name="Tedersoo L."/>
            <person name="Vaario L.M."/>
            <person name="Yamada A."/>
            <person name="Yan M."/>
            <person name="Wang P."/>
            <person name="Xu J."/>
            <person name="Bruns T."/>
            <person name="Baldrian P."/>
            <person name="Vilgalys R."/>
            <person name="Dunand C."/>
            <person name="Henrissat B."/>
            <person name="Grigoriev I.V."/>
            <person name="Hibbett D."/>
            <person name="Nagy L.G."/>
            <person name="Martin F.M."/>
        </authorList>
    </citation>
    <scope>NUCLEOTIDE SEQUENCE</scope>
    <source>
        <strain evidence="2">BED1</strain>
    </source>
</reference>
<comment type="caution">
    <text evidence="2">The sequence shown here is derived from an EMBL/GenBank/DDBJ whole genome shotgun (WGS) entry which is preliminary data.</text>
</comment>
<dbReference type="EMBL" id="WHUW01000025">
    <property type="protein sequence ID" value="KAF8435376.1"/>
    <property type="molecule type" value="Genomic_DNA"/>
</dbReference>
<protein>
    <submittedName>
        <fullName evidence="2">Uncharacterized protein</fullName>
    </submittedName>
</protein>
<proteinExistence type="predicted"/>
<keyword evidence="1" id="KW-0472">Membrane</keyword>
<dbReference type="AlphaFoldDB" id="A0AAD4BNM8"/>
<evidence type="ECO:0000313" key="2">
    <source>
        <dbReference type="EMBL" id="KAF8435376.1"/>
    </source>
</evidence>
<keyword evidence="1" id="KW-1133">Transmembrane helix</keyword>
<name>A0AAD4BNM8_BOLED</name>
<gene>
    <name evidence="2" type="ORF">L210DRAFT_3648570</name>
</gene>
<evidence type="ECO:0000256" key="1">
    <source>
        <dbReference type="SAM" id="Phobius"/>
    </source>
</evidence>
<reference evidence="2" key="1">
    <citation type="submission" date="2019-10" db="EMBL/GenBank/DDBJ databases">
        <authorList>
            <consortium name="DOE Joint Genome Institute"/>
            <person name="Kuo A."/>
            <person name="Miyauchi S."/>
            <person name="Kiss E."/>
            <person name="Drula E."/>
            <person name="Kohler A."/>
            <person name="Sanchez-Garcia M."/>
            <person name="Andreopoulos B."/>
            <person name="Barry K.W."/>
            <person name="Bonito G."/>
            <person name="Buee M."/>
            <person name="Carver A."/>
            <person name="Chen C."/>
            <person name="Cichocki N."/>
            <person name="Clum A."/>
            <person name="Culley D."/>
            <person name="Crous P.W."/>
            <person name="Fauchery L."/>
            <person name="Girlanda M."/>
            <person name="Hayes R."/>
            <person name="Keri Z."/>
            <person name="LaButti K."/>
            <person name="Lipzen A."/>
            <person name="Lombard V."/>
            <person name="Magnuson J."/>
            <person name="Maillard F."/>
            <person name="Morin E."/>
            <person name="Murat C."/>
            <person name="Nolan M."/>
            <person name="Ohm R."/>
            <person name="Pangilinan J."/>
            <person name="Pereira M."/>
            <person name="Perotto S."/>
            <person name="Peter M."/>
            <person name="Riley R."/>
            <person name="Sitrit Y."/>
            <person name="Stielow B."/>
            <person name="Szollosi G."/>
            <person name="Zifcakova L."/>
            <person name="Stursova M."/>
            <person name="Spatafora J.W."/>
            <person name="Tedersoo L."/>
            <person name="Vaario L.-M."/>
            <person name="Yamada A."/>
            <person name="Yan M."/>
            <person name="Wang P."/>
            <person name="Xu J."/>
            <person name="Bruns T."/>
            <person name="Baldrian P."/>
            <person name="Vilgalys R."/>
            <person name="Henrissat B."/>
            <person name="Grigoriev I.V."/>
            <person name="Hibbett D."/>
            <person name="Nagy L.G."/>
            <person name="Martin F.M."/>
        </authorList>
    </citation>
    <scope>NUCLEOTIDE SEQUENCE</scope>
    <source>
        <strain evidence="2">BED1</strain>
    </source>
</reference>
<accession>A0AAD4BNM8</accession>
<feature type="transmembrane region" description="Helical" evidence="1">
    <location>
        <begin position="20"/>
        <end position="39"/>
    </location>
</feature>
<keyword evidence="3" id="KW-1185">Reference proteome</keyword>